<dbReference type="InterPro" id="IPR003953">
    <property type="entry name" value="FAD-dep_OxRdtase_2_FAD-bd"/>
</dbReference>
<dbReference type="InterPro" id="IPR036188">
    <property type="entry name" value="FAD/NAD-bd_sf"/>
</dbReference>
<dbReference type="InterPro" id="IPR006311">
    <property type="entry name" value="TAT_signal"/>
</dbReference>
<dbReference type="Gene3D" id="3.90.700.10">
    <property type="entry name" value="Succinate dehydrogenase/fumarate reductase flavoprotein, catalytic domain"/>
    <property type="match status" value="1"/>
</dbReference>
<dbReference type="Gene3D" id="3.50.50.60">
    <property type="entry name" value="FAD/NAD(P)-binding domain"/>
    <property type="match status" value="2"/>
</dbReference>
<proteinExistence type="predicted"/>
<protein>
    <submittedName>
        <fullName evidence="7">Tat pathway signal sequence domain protein</fullName>
    </submittedName>
</protein>
<gene>
    <name evidence="7" type="ORF">HMPREF0762_01682</name>
</gene>
<keyword evidence="4" id="KW-0560">Oxidoreductase</keyword>
<dbReference type="SUPFAM" id="SSF56425">
    <property type="entry name" value="Succinate dehydrogenase/fumarate reductase flavoprotein, catalytic domain"/>
    <property type="match status" value="1"/>
</dbReference>
<keyword evidence="8" id="KW-1185">Reference proteome</keyword>
<feature type="chain" id="PRO_5039615607" evidence="5">
    <location>
        <begin position="21"/>
        <end position="566"/>
    </location>
</feature>
<dbReference type="InterPro" id="IPR027477">
    <property type="entry name" value="Succ_DH/fumarate_Rdtase_cat_sf"/>
</dbReference>
<dbReference type="PANTHER" id="PTHR43400:SF10">
    <property type="entry name" value="3-OXOSTEROID 1-DEHYDROGENASE"/>
    <property type="match status" value="1"/>
</dbReference>
<feature type="domain" description="FAD-dependent oxidoreductase 2 FAD-binding" evidence="6">
    <location>
        <begin position="68"/>
        <end position="542"/>
    </location>
</feature>
<evidence type="ECO:0000259" key="6">
    <source>
        <dbReference type="Pfam" id="PF00890"/>
    </source>
</evidence>
<reference evidence="7" key="1">
    <citation type="submission" date="2009-10" db="EMBL/GenBank/DDBJ databases">
        <authorList>
            <person name="Weinstock G."/>
            <person name="Sodergren E."/>
            <person name="Clifton S."/>
            <person name="Fulton L."/>
            <person name="Fulton B."/>
            <person name="Courtney L."/>
            <person name="Fronick C."/>
            <person name="Harrison M."/>
            <person name="Strong C."/>
            <person name="Farmer C."/>
            <person name="Delahaunty K."/>
            <person name="Markovic C."/>
            <person name="Hall O."/>
            <person name="Minx P."/>
            <person name="Tomlinson C."/>
            <person name="Mitreva M."/>
            <person name="Nelson J."/>
            <person name="Hou S."/>
            <person name="Wollam A."/>
            <person name="Pepin K.H."/>
            <person name="Johnson M."/>
            <person name="Bhonagiri V."/>
            <person name="Nash W.E."/>
            <person name="Warren W."/>
            <person name="Chinwalla A."/>
            <person name="Mardis E.R."/>
            <person name="Wilson R.K."/>
        </authorList>
    </citation>
    <scope>NUCLEOTIDE SEQUENCE [LARGE SCALE GENOMIC DNA]</scope>
    <source>
        <strain evidence="7">ATCC 700122</strain>
    </source>
</reference>
<dbReference type="HOGENOM" id="CLU_011398_4_3_11"/>
<evidence type="ECO:0000256" key="5">
    <source>
        <dbReference type="SAM" id="SignalP"/>
    </source>
</evidence>
<dbReference type="STRING" id="649764.HMPREF0762_01682"/>
<dbReference type="eggNOG" id="COG1053">
    <property type="taxonomic scope" value="Bacteria"/>
</dbReference>
<evidence type="ECO:0000313" key="8">
    <source>
        <dbReference type="Proteomes" id="UP000006001"/>
    </source>
</evidence>
<keyword evidence="2" id="KW-0285">Flavoprotein</keyword>
<dbReference type="Proteomes" id="UP000006001">
    <property type="component" value="Unassembled WGS sequence"/>
</dbReference>
<organism evidence="7 8">
    <name type="scientific">Slackia exigua (strain ATCC 700122 / DSM 15923 / CIP 105133 / JCM 11022 / KCTC 5966 / S-7)</name>
    <dbReference type="NCBI Taxonomy" id="649764"/>
    <lineage>
        <taxon>Bacteria</taxon>
        <taxon>Bacillati</taxon>
        <taxon>Actinomycetota</taxon>
        <taxon>Coriobacteriia</taxon>
        <taxon>Eggerthellales</taxon>
        <taxon>Eggerthellaceae</taxon>
        <taxon>Slackia</taxon>
    </lineage>
</organism>
<dbReference type="GO" id="GO:0008202">
    <property type="term" value="P:steroid metabolic process"/>
    <property type="evidence" value="ECO:0007669"/>
    <property type="project" value="UniProtKB-ARBA"/>
</dbReference>
<evidence type="ECO:0000256" key="4">
    <source>
        <dbReference type="ARBA" id="ARBA00023002"/>
    </source>
</evidence>
<dbReference type="PROSITE" id="PS51318">
    <property type="entry name" value="TAT"/>
    <property type="match status" value="1"/>
</dbReference>
<evidence type="ECO:0000256" key="2">
    <source>
        <dbReference type="ARBA" id="ARBA00022630"/>
    </source>
</evidence>
<dbReference type="AlphaFoldDB" id="D0WIK7"/>
<accession>D0WIK7</accession>
<keyword evidence="3" id="KW-0274">FAD</keyword>
<comment type="caution">
    <text evidence="7">The sequence shown here is derived from an EMBL/GenBank/DDBJ whole genome shotgun (WGS) entry which is preliminary data.</text>
</comment>
<dbReference type="EMBL" id="ACUX02000016">
    <property type="protein sequence ID" value="EEZ60874.1"/>
    <property type="molecule type" value="Genomic_DNA"/>
</dbReference>
<dbReference type="PROSITE" id="PS51257">
    <property type="entry name" value="PROKAR_LIPOPROTEIN"/>
    <property type="match status" value="1"/>
</dbReference>
<dbReference type="InterPro" id="IPR050315">
    <property type="entry name" value="FAD-oxidoreductase_2"/>
</dbReference>
<dbReference type="GO" id="GO:0033765">
    <property type="term" value="F:steroid dehydrogenase activity, acting on the CH-CH group of donors"/>
    <property type="evidence" value="ECO:0007669"/>
    <property type="project" value="UniProtKB-ARBA"/>
</dbReference>
<evidence type="ECO:0000256" key="3">
    <source>
        <dbReference type="ARBA" id="ARBA00022827"/>
    </source>
</evidence>
<name>D0WIK7_SLAES</name>
<dbReference type="PANTHER" id="PTHR43400">
    <property type="entry name" value="FUMARATE REDUCTASE"/>
    <property type="match status" value="1"/>
</dbReference>
<feature type="signal peptide" evidence="5">
    <location>
        <begin position="1"/>
        <end position="20"/>
    </location>
</feature>
<comment type="cofactor">
    <cofactor evidence="1">
        <name>FAD</name>
        <dbReference type="ChEBI" id="CHEBI:57692"/>
    </cofactor>
</comment>
<dbReference type="SUPFAM" id="SSF51905">
    <property type="entry name" value="FAD/NAD(P)-binding domain"/>
    <property type="match status" value="1"/>
</dbReference>
<dbReference type="Pfam" id="PF00890">
    <property type="entry name" value="FAD_binding_2"/>
    <property type="match status" value="1"/>
</dbReference>
<dbReference type="PRINTS" id="PR00411">
    <property type="entry name" value="PNDRDTASEI"/>
</dbReference>
<evidence type="ECO:0000313" key="7">
    <source>
        <dbReference type="EMBL" id="EEZ60874.1"/>
    </source>
</evidence>
<evidence type="ECO:0000256" key="1">
    <source>
        <dbReference type="ARBA" id="ARBA00001974"/>
    </source>
</evidence>
<keyword evidence="5" id="KW-0732">Signal</keyword>
<sequence>MSRRSFLTGAAAVASLSAVGAISSCAPKGEAASQNAEDMHQASDAPSWLGEAPEISDADCVDILDFEVVIVGAGTSGYFAAASAAENGAKTLLIEKSPAGNGIRSSALGAVNSKAQKERGISIDIPDIVNNLSSYAQGRADMRLIRKWAENSGEAIDWYTDLLAQNGMEVQLEWSMPEGTRYLEWPVGHGTNGEYPAREGEVSKIFDAYITSFDGCEERFSTVMRRLIADESGRVVGLYAEGPDGMIRVNASKGVVIATGGYAYDKAMYMDRHAEEYASHGTFDAFPSCTGDGIKSLLWLGSSMDSIPSGVVFNRCLLTAEQHEGDPYNVGIKEYGYFFYSSQPFLRVDHSGQRFHNESEPYEYVMKTSANRPKGNRFWHQIWDANWKTDIDRFHTTGCSTICYHEGGDHDSFPTMVEDWIEPEMESFVEAGYIVKADTLEELGKALGITDMDAFLATCERQNENFDNQVDPDFGKEAFRLSELRTPPFYATVKSCGFSLCTTDGIKVDDDLRPYGEDGHAIEGVRVVGNDQGGFYGGVYPNLAVGLNAGRCATFGRLAGKALAQA</sequence>